<keyword evidence="4" id="KW-0677">Repeat</keyword>
<evidence type="ECO:0000256" key="5">
    <source>
        <dbReference type="ARBA" id="ARBA00023136"/>
    </source>
</evidence>
<accession>A0A8B9PJ05</accession>
<sequence>MSGSLAGMVATIVTYPTDVIKTRLIVQNRLEPSYKGILHAFCKINHQEGFLALYHGVSPAILGKIVMRKITFLGIIAHCLFAACSCKPSLSGLLSRCYPIFCWLILCLHQSGQNLARTHNSFHSSSKLYKWLCSSWCGTDTFFPL</sequence>
<keyword evidence="9" id="KW-1185">Reference proteome</keyword>
<keyword evidence="3 6" id="KW-0812">Transmembrane</keyword>
<protein>
    <submittedName>
        <fullName evidence="8">Uncharacterized protein</fullName>
    </submittedName>
</protein>
<evidence type="ECO:0000256" key="7">
    <source>
        <dbReference type="RuleBase" id="RU000488"/>
    </source>
</evidence>
<dbReference type="PROSITE" id="PS50920">
    <property type="entry name" value="SOLCAR"/>
    <property type="match status" value="1"/>
</dbReference>
<evidence type="ECO:0000256" key="1">
    <source>
        <dbReference type="ARBA" id="ARBA00004141"/>
    </source>
</evidence>
<evidence type="ECO:0000256" key="3">
    <source>
        <dbReference type="ARBA" id="ARBA00022692"/>
    </source>
</evidence>
<dbReference type="PANTHER" id="PTHR24089">
    <property type="entry name" value="SOLUTE CARRIER FAMILY 25"/>
    <property type="match status" value="1"/>
</dbReference>
<comment type="similarity">
    <text evidence="2 7">Belongs to the mitochondrial carrier (TC 2.A.29) family.</text>
</comment>
<organism evidence="8 9">
    <name type="scientific">Apteryx owenii</name>
    <name type="common">Little spotted kiwi</name>
    <dbReference type="NCBI Taxonomy" id="8824"/>
    <lineage>
        <taxon>Eukaryota</taxon>
        <taxon>Metazoa</taxon>
        <taxon>Chordata</taxon>
        <taxon>Craniata</taxon>
        <taxon>Vertebrata</taxon>
        <taxon>Euteleostomi</taxon>
        <taxon>Archelosauria</taxon>
        <taxon>Archosauria</taxon>
        <taxon>Dinosauria</taxon>
        <taxon>Saurischia</taxon>
        <taxon>Theropoda</taxon>
        <taxon>Coelurosauria</taxon>
        <taxon>Aves</taxon>
        <taxon>Palaeognathae</taxon>
        <taxon>Apterygiformes</taxon>
        <taxon>Apterygidae</taxon>
        <taxon>Apteryx</taxon>
    </lineage>
</organism>
<evidence type="ECO:0000256" key="2">
    <source>
        <dbReference type="ARBA" id="ARBA00006375"/>
    </source>
</evidence>
<evidence type="ECO:0000256" key="4">
    <source>
        <dbReference type="ARBA" id="ARBA00022737"/>
    </source>
</evidence>
<evidence type="ECO:0000313" key="9">
    <source>
        <dbReference type="Proteomes" id="UP000694424"/>
    </source>
</evidence>
<reference evidence="8" key="1">
    <citation type="submission" date="2025-08" db="UniProtKB">
        <authorList>
            <consortium name="Ensembl"/>
        </authorList>
    </citation>
    <scope>IDENTIFICATION</scope>
</reference>
<evidence type="ECO:0000256" key="6">
    <source>
        <dbReference type="PROSITE-ProRule" id="PRU00282"/>
    </source>
</evidence>
<dbReference type="Gene3D" id="1.50.40.10">
    <property type="entry name" value="Mitochondrial carrier domain"/>
    <property type="match status" value="1"/>
</dbReference>
<dbReference type="GO" id="GO:0016020">
    <property type="term" value="C:membrane"/>
    <property type="evidence" value="ECO:0007669"/>
    <property type="project" value="UniProtKB-SubCell"/>
</dbReference>
<keyword evidence="5 6" id="KW-0472">Membrane</keyword>
<dbReference type="SUPFAM" id="SSF103506">
    <property type="entry name" value="Mitochondrial carrier"/>
    <property type="match status" value="1"/>
</dbReference>
<dbReference type="Proteomes" id="UP000694424">
    <property type="component" value="Unplaced"/>
</dbReference>
<dbReference type="InterPro" id="IPR023395">
    <property type="entry name" value="MCP_dom_sf"/>
</dbReference>
<dbReference type="AlphaFoldDB" id="A0A8B9PJ05"/>
<keyword evidence="7" id="KW-0813">Transport</keyword>
<comment type="subcellular location">
    <subcellularLocation>
        <location evidence="1">Membrane</location>
        <topology evidence="1">Multi-pass membrane protein</topology>
    </subcellularLocation>
</comment>
<dbReference type="Ensembl" id="ENSAOWT00000014017.1">
    <property type="protein sequence ID" value="ENSAOWP00000012327.1"/>
    <property type="gene ID" value="ENSAOWG00000008436.1"/>
</dbReference>
<dbReference type="Pfam" id="PF00153">
    <property type="entry name" value="Mito_carr"/>
    <property type="match status" value="1"/>
</dbReference>
<dbReference type="InterPro" id="IPR018108">
    <property type="entry name" value="MCP_transmembrane"/>
</dbReference>
<proteinExistence type="inferred from homology"/>
<name>A0A8B9PJ05_APTOW</name>
<evidence type="ECO:0000313" key="8">
    <source>
        <dbReference type="Ensembl" id="ENSAOWP00000012327.1"/>
    </source>
</evidence>
<feature type="repeat" description="Solcar" evidence="6">
    <location>
        <begin position="1"/>
        <end position="81"/>
    </location>
</feature>
<reference evidence="8" key="2">
    <citation type="submission" date="2025-09" db="UniProtKB">
        <authorList>
            <consortium name="Ensembl"/>
        </authorList>
    </citation>
    <scope>IDENTIFICATION</scope>
</reference>